<feature type="transmembrane region" description="Helical" evidence="1">
    <location>
        <begin position="155"/>
        <end position="175"/>
    </location>
</feature>
<keyword evidence="4" id="KW-1185">Reference proteome</keyword>
<evidence type="ECO:0000313" key="4">
    <source>
        <dbReference type="Proteomes" id="UP001432059"/>
    </source>
</evidence>
<reference evidence="3" key="1">
    <citation type="submission" date="2023-10" db="EMBL/GenBank/DDBJ databases">
        <title>Characterization and whole genome sequencing of a novel strain of Bergeyella porcorum QD2021 isolated from pig.</title>
        <authorList>
            <person name="Liu G."/>
            <person name="Chen C."/>
            <person name="Han X."/>
        </authorList>
    </citation>
    <scope>NUCLEOTIDE SEQUENCE</scope>
    <source>
        <strain evidence="3">QD2021</strain>
    </source>
</reference>
<dbReference type="PANTHER" id="PTHR23028">
    <property type="entry name" value="ACETYLTRANSFERASE"/>
    <property type="match status" value="1"/>
</dbReference>
<feature type="transmembrane region" description="Helical" evidence="1">
    <location>
        <begin position="283"/>
        <end position="300"/>
    </location>
</feature>
<feature type="transmembrane region" description="Helical" evidence="1">
    <location>
        <begin position="187"/>
        <end position="203"/>
    </location>
</feature>
<dbReference type="PANTHER" id="PTHR23028:SF53">
    <property type="entry name" value="ACYL_TRANSF_3 DOMAIN-CONTAINING PROTEIN"/>
    <property type="match status" value="1"/>
</dbReference>
<dbReference type="AlphaFoldDB" id="A0AAU0F4Z4"/>
<evidence type="ECO:0000256" key="1">
    <source>
        <dbReference type="SAM" id="Phobius"/>
    </source>
</evidence>
<dbReference type="RefSeq" id="WP_327983837.1">
    <property type="nucleotide sequence ID" value="NZ_CP136426.1"/>
</dbReference>
<keyword evidence="1 3" id="KW-0812">Transmembrane</keyword>
<feature type="transmembrane region" description="Helical" evidence="1">
    <location>
        <begin position="246"/>
        <end position="263"/>
    </location>
</feature>
<feature type="domain" description="Acyltransferase 3" evidence="2">
    <location>
        <begin position="9"/>
        <end position="279"/>
    </location>
</feature>
<dbReference type="GO" id="GO:0016747">
    <property type="term" value="F:acyltransferase activity, transferring groups other than amino-acyl groups"/>
    <property type="evidence" value="ECO:0007669"/>
    <property type="project" value="InterPro"/>
</dbReference>
<protein>
    <submittedName>
        <fullName evidence="3">Transmembrane acyltransferase</fullName>
    </submittedName>
</protein>
<dbReference type="Proteomes" id="UP001432059">
    <property type="component" value="Chromosome"/>
</dbReference>
<dbReference type="GO" id="GO:0009103">
    <property type="term" value="P:lipopolysaccharide biosynthetic process"/>
    <property type="evidence" value="ECO:0007669"/>
    <property type="project" value="TreeGrafter"/>
</dbReference>
<keyword evidence="3" id="KW-0808">Transferase</keyword>
<keyword evidence="3" id="KW-0012">Acyltransferase</keyword>
<dbReference type="Pfam" id="PF01757">
    <property type="entry name" value="Acyl_transf_3"/>
    <property type="match status" value="1"/>
</dbReference>
<feature type="transmembrane region" description="Helical" evidence="1">
    <location>
        <begin position="215"/>
        <end position="234"/>
    </location>
</feature>
<keyword evidence="1" id="KW-1133">Transmembrane helix</keyword>
<dbReference type="EMBL" id="CP136426">
    <property type="protein sequence ID" value="WOC52432.1"/>
    <property type="molecule type" value="Genomic_DNA"/>
</dbReference>
<feature type="transmembrane region" description="Helical" evidence="1">
    <location>
        <begin position="6"/>
        <end position="28"/>
    </location>
</feature>
<dbReference type="InterPro" id="IPR050879">
    <property type="entry name" value="Acyltransferase_3"/>
</dbReference>
<dbReference type="GO" id="GO:0016020">
    <property type="term" value="C:membrane"/>
    <property type="evidence" value="ECO:0007669"/>
    <property type="project" value="TreeGrafter"/>
</dbReference>
<dbReference type="InterPro" id="IPR002656">
    <property type="entry name" value="Acyl_transf_3_dom"/>
</dbReference>
<sequence>MANIVWEFHIGVDMFFVLSGFLITYRYFDDHPIHFKKYMTNRVARIYPMYFLITVLVFLVGFLQSGIWTSKNTIEAILSFTMTKALFSDYHFAGIPQGWTLTLEEMFYLTAPFYFILIRKNKWWLYLLPLLIFGFGIGMKNLFSSFNHWGGFLQSGIHTYIIEFFVGIGLALLMLKSNFKPNLKGGVTYIGIFFISLYCLTISDLRSTFSLKSDIGTFFEIGLLSILGIAPLLWGLIHEKTLVSKFLSLPIMVLLGKASYIFYLIHKGFIPIFIDENIWSNKAFLFISLNIISIILFKYIEEPSNQWIRKRFAK</sequence>
<organism evidence="3 4">
    <name type="scientific">Bergeyella porcorum</name>
    <dbReference type="NCBI Taxonomy" id="1735111"/>
    <lineage>
        <taxon>Bacteria</taxon>
        <taxon>Pseudomonadati</taxon>
        <taxon>Bacteroidota</taxon>
        <taxon>Flavobacteriia</taxon>
        <taxon>Flavobacteriales</taxon>
        <taxon>Weeksellaceae</taxon>
        <taxon>Bergeyella</taxon>
    </lineage>
</organism>
<gene>
    <name evidence="3" type="ORF">BPO_1785</name>
</gene>
<feature type="transmembrane region" description="Helical" evidence="1">
    <location>
        <begin position="49"/>
        <end position="70"/>
    </location>
</feature>
<dbReference type="KEGG" id="bpor:BPO_1785"/>
<evidence type="ECO:0000259" key="2">
    <source>
        <dbReference type="Pfam" id="PF01757"/>
    </source>
</evidence>
<accession>A0AAU0F4Z4</accession>
<evidence type="ECO:0000313" key="3">
    <source>
        <dbReference type="EMBL" id="WOC52432.1"/>
    </source>
</evidence>
<feature type="transmembrane region" description="Helical" evidence="1">
    <location>
        <begin position="90"/>
        <end position="111"/>
    </location>
</feature>
<feature type="transmembrane region" description="Helical" evidence="1">
    <location>
        <begin position="123"/>
        <end position="143"/>
    </location>
</feature>
<name>A0AAU0F4Z4_9FLAO</name>
<keyword evidence="1" id="KW-0472">Membrane</keyword>
<proteinExistence type="predicted"/>